<dbReference type="InterPro" id="IPR000281">
    <property type="entry name" value="HTH_RpiR"/>
</dbReference>
<dbReference type="AlphaFoldDB" id="A0A1N6P247"/>
<dbReference type="Gene3D" id="1.10.10.10">
    <property type="entry name" value="Winged helix-like DNA-binding domain superfamily/Winged helix DNA-binding domain"/>
    <property type="match status" value="1"/>
</dbReference>
<dbReference type="GO" id="GO:0003677">
    <property type="term" value="F:DNA binding"/>
    <property type="evidence" value="ECO:0007669"/>
    <property type="project" value="UniProtKB-KW"/>
</dbReference>
<accession>A0A1N6P247</accession>
<feature type="region of interest" description="Disordered" evidence="4">
    <location>
        <begin position="1"/>
        <end position="21"/>
    </location>
</feature>
<evidence type="ECO:0000313" key="6">
    <source>
        <dbReference type="EMBL" id="SIP98415.1"/>
    </source>
</evidence>
<keyword evidence="1" id="KW-0805">Transcription regulation</keyword>
<organism evidence="6 7">
    <name type="scientific">Paracoccus thiocyanatus</name>
    <dbReference type="NCBI Taxonomy" id="34006"/>
    <lineage>
        <taxon>Bacteria</taxon>
        <taxon>Pseudomonadati</taxon>
        <taxon>Pseudomonadota</taxon>
        <taxon>Alphaproteobacteria</taxon>
        <taxon>Rhodobacterales</taxon>
        <taxon>Paracoccaceae</taxon>
        <taxon>Paracoccus</taxon>
    </lineage>
</organism>
<evidence type="ECO:0000259" key="5">
    <source>
        <dbReference type="PROSITE" id="PS51071"/>
    </source>
</evidence>
<dbReference type="GO" id="GO:0003700">
    <property type="term" value="F:DNA-binding transcription factor activity"/>
    <property type="evidence" value="ECO:0007669"/>
    <property type="project" value="InterPro"/>
</dbReference>
<dbReference type="Proteomes" id="UP000323956">
    <property type="component" value="Unassembled WGS sequence"/>
</dbReference>
<keyword evidence="2" id="KW-0238">DNA-binding</keyword>
<dbReference type="RefSeq" id="WP_149764079.1">
    <property type="nucleotide sequence ID" value="NZ_FTMK01000002.1"/>
</dbReference>
<feature type="compositionally biased region" description="Pro residues" evidence="4">
    <location>
        <begin position="1"/>
        <end position="17"/>
    </location>
</feature>
<proteinExistence type="predicted"/>
<dbReference type="InterPro" id="IPR035472">
    <property type="entry name" value="RpiR-like_SIS"/>
</dbReference>
<feature type="domain" description="HTH rpiR-type" evidence="5">
    <location>
        <begin position="29"/>
        <end position="105"/>
    </location>
</feature>
<dbReference type="GO" id="GO:0097367">
    <property type="term" value="F:carbohydrate derivative binding"/>
    <property type="evidence" value="ECO:0007669"/>
    <property type="project" value="InterPro"/>
</dbReference>
<dbReference type="OrthoDB" id="3574600at2"/>
<dbReference type="GO" id="GO:1901135">
    <property type="term" value="P:carbohydrate derivative metabolic process"/>
    <property type="evidence" value="ECO:0007669"/>
    <property type="project" value="InterPro"/>
</dbReference>
<evidence type="ECO:0000256" key="4">
    <source>
        <dbReference type="SAM" id="MobiDB-lite"/>
    </source>
</evidence>
<evidence type="ECO:0000313" key="7">
    <source>
        <dbReference type="Proteomes" id="UP000323956"/>
    </source>
</evidence>
<dbReference type="Pfam" id="PF01380">
    <property type="entry name" value="SIS"/>
    <property type="match status" value="1"/>
</dbReference>
<reference evidence="6 7" key="1">
    <citation type="submission" date="2017-01" db="EMBL/GenBank/DDBJ databases">
        <authorList>
            <person name="Varghese N."/>
            <person name="Submissions S."/>
        </authorList>
    </citation>
    <scope>NUCLEOTIDE SEQUENCE [LARGE SCALE GENOMIC DNA]</scope>
    <source>
        <strain evidence="6 7">ATCC 700171</strain>
    </source>
</reference>
<dbReference type="EMBL" id="FTMK01000002">
    <property type="protein sequence ID" value="SIP98415.1"/>
    <property type="molecule type" value="Genomic_DNA"/>
</dbReference>
<dbReference type="PROSITE" id="PS51071">
    <property type="entry name" value="HTH_RPIR"/>
    <property type="match status" value="1"/>
</dbReference>
<dbReference type="InterPro" id="IPR046348">
    <property type="entry name" value="SIS_dom_sf"/>
</dbReference>
<evidence type="ECO:0000256" key="1">
    <source>
        <dbReference type="ARBA" id="ARBA00023015"/>
    </source>
</evidence>
<dbReference type="InterPro" id="IPR009057">
    <property type="entry name" value="Homeodomain-like_sf"/>
</dbReference>
<sequence>MTDPLDPLPIPAPASRPRPPESLEELRALALAIARGQAQVSLGPRARAALGQLLELSGHPALLSITTLAEHLGVNPSTLTRLAHALGYSGFPGLQRALLSDALMAPGLFYARQAEGAIQAGSDTRAAVSRLARESQANIGCFVDRFDEAAFETAVRMIMEAPRVVAHGIRQFHAMASFLVYGLRMIRSDVTLLDANNLGIAEGLAAMGPGDVLVSVSCRPYSALVIEAATVARERGVGTVVFTDLASSPLVETSQAAILVGHQSSFISNSIGAFMVAAECLINACAAHSPDQTRAALQRRAEMIRRLGIEV</sequence>
<dbReference type="SUPFAM" id="SSF46689">
    <property type="entry name" value="Homeodomain-like"/>
    <property type="match status" value="1"/>
</dbReference>
<dbReference type="InterPro" id="IPR001347">
    <property type="entry name" value="SIS_dom"/>
</dbReference>
<keyword evidence="3" id="KW-0804">Transcription</keyword>
<dbReference type="PANTHER" id="PTHR30514:SF18">
    <property type="entry name" value="RPIR-FAMILY TRANSCRIPTIONAL REGULATOR"/>
    <property type="match status" value="1"/>
</dbReference>
<dbReference type="PANTHER" id="PTHR30514">
    <property type="entry name" value="GLUCOKINASE"/>
    <property type="match status" value="1"/>
</dbReference>
<evidence type="ECO:0000256" key="2">
    <source>
        <dbReference type="ARBA" id="ARBA00023125"/>
    </source>
</evidence>
<dbReference type="InterPro" id="IPR036388">
    <property type="entry name" value="WH-like_DNA-bd_sf"/>
</dbReference>
<gene>
    <name evidence="6" type="ORF">SAMN05421641_102209</name>
</gene>
<dbReference type="SUPFAM" id="SSF53697">
    <property type="entry name" value="SIS domain"/>
    <property type="match status" value="1"/>
</dbReference>
<dbReference type="CDD" id="cd05013">
    <property type="entry name" value="SIS_RpiR"/>
    <property type="match status" value="1"/>
</dbReference>
<dbReference type="InterPro" id="IPR047640">
    <property type="entry name" value="RpiR-like"/>
</dbReference>
<evidence type="ECO:0000256" key="3">
    <source>
        <dbReference type="ARBA" id="ARBA00023163"/>
    </source>
</evidence>
<protein>
    <submittedName>
        <fullName evidence="6">Transcriptional regulator, RpiR family</fullName>
    </submittedName>
</protein>
<dbReference type="Gene3D" id="3.40.50.10490">
    <property type="entry name" value="Glucose-6-phosphate isomerase like protein, domain 1"/>
    <property type="match status" value="1"/>
</dbReference>
<name>A0A1N6P247_9RHOB</name>